<dbReference type="Proteomes" id="UP000295110">
    <property type="component" value="Unassembled WGS sequence"/>
</dbReference>
<keyword evidence="10 11" id="KW-0472">Membrane</keyword>
<keyword evidence="7 14" id="KW-0418">Kinase</keyword>
<feature type="domain" description="Histidine kinase" evidence="12">
    <location>
        <begin position="236"/>
        <end position="452"/>
    </location>
</feature>
<keyword evidence="5" id="KW-0808">Transferase</keyword>
<comment type="catalytic activity">
    <reaction evidence="1">
        <text>ATP + protein L-histidine = ADP + protein N-phospho-L-histidine.</text>
        <dbReference type="EC" id="2.7.13.3"/>
    </reaction>
</comment>
<dbReference type="InterPro" id="IPR050428">
    <property type="entry name" value="TCS_sensor_his_kinase"/>
</dbReference>
<dbReference type="EMBL" id="SMBU01000021">
    <property type="protein sequence ID" value="TCU92671.1"/>
    <property type="molecule type" value="Genomic_DNA"/>
</dbReference>
<name>A0A4R3UPK4_ROSSA</name>
<evidence type="ECO:0000256" key="2">
    <source>
        <dbReference type="ARBA" id="ARBA00004370"/>
    </source>
</evidence>
<keyword evidence="6 11" id="KW-0812">Transmembrane</keyword>
<evidence type="ECO:0000256" key="1">
    <source>
        <dbReference type="ARBA" id="ARBA00000085"/>
    </source>
</evidence>
<dbReference type="SUPFAM" id="SSF55874">
    <property type="entry name" value="ATPase domain of HSP90 chaperone/DNA topoisomerase II/histidine kinase"/>
    <property type="match status" value="1"/>
</dbReference>
<organism evidence="14 15">
    <name type="scientific">Roseateles saccharophilus</name>
    <name type="common">Pseudomonas saccharophila</name>
    <dbReference type="NCBI Taxonomy" id="304"/>
    <lineage>
        <taxon>Bacteria</taxon>
        <taxon>Pseudomonadati</taxon>
        <taxon>Pseudomonadota</taxon>
        <taxon>Betaproteobacteria</taxon>
        <taxon>Burkholderiales</taxon>
        <taxon>Sphaerotilaceae</taxon>
        <taxon>Roseateles</taxon>
    </lineage>
</organism>
<dbReference type="Pfam" id="PF00672">
    <property type="entry name" value="HAMP"/>
    <property type="match status" value="1"/>
</dbReference>
<evidence type="ECO:0000256" key="11">
    <source>
        <dbReference type="SAM" id="Phobius"/>
    </source>
</evidence>
<dbReference type="Pfam" id="PF02518">
    <property type="entry name" value="HATPase_c"/>
    <property type="match status" value="1"/>
</dbReference>
<evidence type="ECO:0000256" key="9">
    <source>
        <dbReference type="ARBA" id="ARBA00023012"/>
    </source>
</evidence>
<dbReference type="PANTHER" id="PTHR45436">
    <property type="entry name" value="SENSOR HISTIDINE KINASE YKOH"/>
    <property type="match status" value="1"/>
</dbReference>
<dbReference type="CDD" id="cd00082">
    <property type="entry name" value="HisKA"/>
    <property type="match status" value="1"/>
</dbReference>
<evidence type="ECO:0000256" key="6">
    <source>
        <dbReference type="ARBA" id="ARBA00022692"/>
    </source>
</evidence>
<dbReference type="EC" id="2.7.13.3" evidence="3"/>
<evidence type="ECO:0000256" key="10">
    <source>
        <dbReference type="ARBA" id="ARBA00023136"/>
    </source>
</evidence>
<dbReference type="PANTHER" id="PTHR45436:SF8">
    <property type="entry name" value="HISTIDINE KINASE"/>
    <property type="match status" value="1"/>
</dbReference>
<evidence type="ECO:0000256" key="7">
    <source>
        <dbReference type="ARBA" id="ARBA00022777"/>
    </source>
</evidence>
<keyword evidence="4" id="KW-0597">Phosphoprotein</keyword>
<dbReference type="Pfam" id="PF00512">
    <property type="entry name" value="HisKA"/>
    <property type="match status" value="1"/>
</dbReference>
<evidence type="ECO:0000259" key="13">
    <source>
        <dbReference type="PROSITE" id="PS50885"/>
    </source>
</evidence>
<dbReference type="InterPro" id="IPR004358">
    <property type="entry name" value="Sig_transdc_His_kin-like_C"/>
</dbReference>
<dbReference type="CDD" id="cd06225">
    <property type="entry name" value="HAMP"/>
    <property type="match status" value="1"/>
</dbReference>
<dbReference type="Gene3D" id="6.10.340.10">
    <property type="match status" value="1"/>
</dbReference>
<dbReference type="OrthoDB" id="9804645at2"/>
<dbReference type="InterPro" id="IPR036890">
    <property type="entry name" value="HATPase_C_sf"/>
</dbReference>
<dbReference type="CDD" id="cd00075">
    <property type="entry name" value="HATPase"/>
    <property type="match status" value="1"/>
</dbReference>
<evidence type="ECO:0000256" key="3">
    <source>
        <dbReference type="ARBA" id="ARBA00012438"/>
    </source>
</evidence>
<dbReference type="PROSITE" id="PS51257">
    <property type="entry name" value="PROKAR_LIPOPROTEIN"/>
    <property type="match status" value="1"/>
</dbReference>
<dbReference type="Gene3D" id="3.30.565.10">
    <property type="entry name" value="Histidine kinase-like ATPase, C-terminal domain"/>
    <property type="match status" value="1"/>
</dbReference>
<proteinExistence type="predicted"/>
<evidence type="ECO:0000313" key="14">
    <source>
        <dbReference type="EMBL" id="TCU92671.1"/>
    </source>
</evidence>
<feature type="transmembrane region" description="Helical" evidence="11">
    <location>
        <begin position="154"/>
        <end position="173"/>
    </location>
</feature>
<dbReference type="GO" id="GO:0000155">
    <property type="term" value="F:phosphorelay sensor kinase activity"/>
    <property type="evidence" value="ECO:0007669"/>
    <property type="project" value="InterPro"/>
</dbReference>
<dbReference type="RefSeq" id="WP_132573774.1">
    <property type="nucleotide sequence ID" value="NZ_CBCSGL010000049.1"/>
</dbReference>
<dbReference type="InterPro" id="IPR005467">
    <property type="entry name" value="His_kinase_dom"/>
</dbReference>
<dbReference type="InterPro" id="IPR036097">
    <property type="entry name" value="HisK_dim/P_sf"/>
</dbReference>
<evidence type="ECO:0000256" key="5">
    <source>
        <dbReference type="ARBA" id="ARBA00022679"/>
    </source>
</evidence>
<gene>
    <name evidence="14" type="ORF">EV671_102144</name>
</gene>
<dbReference type="SMART" id="SM00387">
    <property type="entry name" value="HATPase_c"/>
    <property type="match status" value="1"/>
</dbReference>
<dbReference type="AlphaFoldDB" id="A0A4R3UPK4"/>
<dbReference type="PROSITE" id="PS50109">
    <property type="entry name" value="HIS_KIN"/>
    <property type="match status" value="1"/>
</dbReference>
<keyword evidence="15" id="KW-1185">Reference proteome</keyword>
<evidence type="ECO:0000313" key="15">
    <source>
        <dbReference type="Proteomes" id="UP000295110"/>
    </source>
</evidence>
<feature type="domain" description="HAMP" evidence="13">
    <location>
        <begin position="175"/>
        <end position="228"/>
    </location>
</feature>
<dbReference type="SMART" id="SM00388">
    <property type="entry name" value="HisKA"/>
    <property type="match status" value="1"/>
</dbReference>
<dbReference type="InterPro" id="IPR003661">
    <property type="entry name" value="HisK_dim/P_dom"/>
</dbReference>
<dbReference type="SUPFAM" id="SSF158472">
    <property type="entry name" value="HAMP domain-like"/>
    <property type="match status" value="1"/>
</dbReference>
<dbReference type="InterPro" id="IPR003594">
    <property type="entry name" value="HATPase_dom"/>
</dbReference>
<sequence>MKSIGSRITLWYAITLTATLACLFIAGHYLLERYLVKQLDELTETQFKHLAATLGRDYASLTPQVIDERIREATESASSMFYVDMHGPMTNRFFKSHNLHGMAIPDLIGEKTYSITVEGLGEVRVGEYSLQPFDVLIATPMAPVLDLMGGYRRVFFGLLGTALVLSVVIGYGLSELILKPVRVIQATALRIRSDNLAERIPVADVQDELSQLARFLNQMFDRLERSFSEIRHFAAEASHELKTPLSLVRLHMERLLVDDGLSAVQKESIVVQLEEIGRVNRIIDELLFLSRADAGAVLVDLKPQRPEQLLGAFAQDAAALAEHDGKRFEWSHHGDGSVDIDAKRIRQVLLNVLTNALKVSPRGSLVSLASTLADGLWRISLVDEGPGLSAEDCERIFDRFVRLGAESSDPRGSGLGLPISRSIVTMHKGRIWATSRDVGRGLRVVIEIPTSAG</sequence>
<reference evidence="14 15" key="1">
    <citation type="submission" date="2019-03" db="EMBL/GenBank/DDBJ databases">
        <title>Genomic Encyclopedia of Type Strains, Phase IV (KMG-IV): sequencing the most valuable type-strain genomes for metagenomic binning, comparative biology and taxonomic classification.</title>
        <authorList>
            <person name="Goeker M."/>
        </authorList>
    </citation>
    <scope>NUCLEOTIDE SEQUENCE [LARGE SCALE GENOMIC DNA]</scope>
    <source>
        <strain evidence="14 15">DSM 654</strain>
    </source>
</reference>
<evidence type="ECO:0000256" key="4">
    <source>
        <dbReference type="ARBA" id="ARBA00022553"/>
    </source>
</evidence>
<dbReference type="PRINTS" id="PR00344">
    <property type="entry name" value="BCTRLSENSOR"/>
</dbReference>
<comment type="caution">
    <text evidence="14">The sequence shown here is derived from an EMBL/GenBank/DDBJ whole genome shotgun (WGS) entry which is preliminary data.</text>
</comment>
<dbReference type="GO" id="GO:0005886">
    <property type="term" value="C:plasma membrane"/>
    <property type="evidence" value="ECO:0007669"/>
    <property type="project" value="TreeGrafter"/>
</dbReference>
<keyword evidence="9" id="KW-0902">Two-component regulatory system</keyword>
<dbReference type="InterPro" id="IPR003660">
    <property type="entry name" value="HAMP_dom"/>
</dbReference>
<accession>A0A4R3UPK4</accession>
<dbReference type="PROSITE" id="PS50885">
    <property type="entry name" value="HAMP"/>
    <property type="match status" value="1"/>
</dbReference>
<dbReference type="SUPFAM" id="SSF47384">
    <property type="entry name" value="Homodimeric domain of signal transducing histidine kinase"/>
    <property type="match status" value="1"/>
</dbReference>
<protein>
    <recommendedName>
        <fullName evidence="3">histidine kinase</fullName>
        <ecNumber evidence="3">2.7.13.3</ecNumber>
    </recommendedName>
</protein>
<evidence type="ECO:0000256" key="8">
    <source>
        <dbReference type="ARBA" id="ARBA00022989"/>
    </source>
</evidence>
<keyword evidence="8 11" id="KW-1133">Transmembrane helix</keyword>
<dbReference type="SMART" id="SM00304">
    <property type="entry name" value="HAMP"/>
    <property type="match status" value="1"/>
</dbReference>
<feature type="transmembrane region" description="Helical" evidence="11">
    <location>
        <begin position="12"/>
        <end position="31"/>
    </location>
</feature>
<comment type="subcellular location">
    <subcellularLocation>
        <location evidence="2">Membrane</location>
    </subcellularLocation>
</comment>
<dbReference type="Gene3D" id="1.10.287.130">
    <property type="match status" value="1"/>
</dbReference>
<evidence type="ECO:0000259" key="12">
    <source>
        <dbReference type="PROSITE" id="PS50109"/>
    </source>
</evidence>